<dbReference type="GO" id="GO:0016020">
    <property type="term" value="C:membrane"/>
    <property type="evidence" value="ECO:0007669"/>
    <property type="project" value="UniProtKB-SubCell"/>
</dbReference>
<feature type="transmembrane region" description="Helical" evidence="7">
    <location>
        <begin position="113"/>
        <end position="138"/>
    </location>
</feature>
<feature type="transmembrane region" description="Helical" evidence="7">
    <location>
        <begin position="59"/>
        <end position="75"/>
    </location>
</feature>
<feature type="transmembrane region" description="Helical" evidence="7">
    <location>
        <begin position="418"/>
        <end position="437"/>
    </location>
</feature>
<evidence type="ECO:0000256" key="4">
    <source>
        <dbReference type="ARBA" id="ARBA00022989"/>
    </source>
</evidence>
<evidence type="ECO:0000313" key="10">
    <source>
        <dbReference type="Proteomes" id="UP000772434"/>
    </source>
</evidence>
<feature type="transmembrane region" description="Helical" evidence="7">
    <location>
        <begin position="380"/>
        <end position="406"/>
    </location>
</feature>
<feature type="domain" description="Major facilitator superfamily (MFS) profile" evidence="8">
    <location>
        <begin position="22"/>
        <end position="480"/>
    </location>
</feature>
<keyword evidence="5 7" id="KW-0472">Membrane</keyword>
<dbReference type="PANTHER" id="PTHR42718:SF9">
    <property type="entry name" value="MAJOR FACILITATOR SUPERFAMILY MULTIDRUG TRANSPORTER MFSC"/>
    <property type="match status" value="1"/>
</dbReference>
<comment type="subcellular location">
    <subcellularLocation>
        <location evidence="1">Membrane</location>
        <topology evidence="1">Multi-pass membrane protein</topology>
    </subcellularLocation>
</comment>
<reference evidence="9" key="1">
    <citation type="submission" date="2020-11" db="EMBL/GenBank/DDBJ databases">
        <authorList>
            <consortium name="DOE Joint Genome Institute"/>
            <person name="Ahrendt S."/>
            <person name="Riley R."/>
            <person name="Andreopoulos W."/>
            <person name="Labutti K."/>
            <person name="Pangilinan J."/>
            <person name="Ruiz-Duenas F.J."/>
            <person name="Barrasa J.M."/>
            <person name="Sanchez-Garcia M."/>
            <person name="Camarero S."/>
            <person name="Miyauchi S."/>
            <person name="Serrano A."/>
            <person name="Linde D."/>
            <person name="Babiker R."/>
            <person name="Drula E."/>
            <person name="Ayuso-Fernandez I."/>
            <person name="Pacheco R."/>
            <person name="Padilla G."/>
            <person name="Ferreira P."/>
            <person name="Barriuso J."/>
            <person name="Kellner H."/>
            <person name="Castanera R."/>
            <person name="Alfaro M."/>
            <person name="Ramirez L."/>
            <person name="Pisabarro A.G."/>
            <person name="Kuo A."/>
            <person name="Tritt A."/>
            <person name="Lipzen A."/>
            <person name="He G."/>
            <person name="Yan M."/>
            <person name="Ng V."/>
            <person name="Cullen D."/>
            <person name="Martin F."/>
            <person name="Rosso M.-N."/>
            <person name="Henrissat B."/>
            <person name="Hibbett D."/>
            <person name="Martinez A.T."/>
            <person name="Grigoriev I.V."/>
        </authorList>
    </citation>
    <scope>NUCLEOTIDE SEQUENCE</scope>
    <source>
        <strain evidence="9">AH 40177</strain>
    </source>
</reference>
<evidence type="ECO:0000256" key="7">
    <source>
        <dbReference type="SAM" id="Phobius"/>
    </source>
</evidence>
<feature type="transmembrane region" description="Helical" evidence="7">
    <location>
        <begin position="209"/>
        <end position="234"/>
    </location>
</feature>
<keyword evidence="4 7" id="KW-1133">Transmembrane helix</keyword>
<dbReference type="InterPro" id="IPR020846">
    <property type="entry name" value="MFS_dom"/>
</dbReference>
<dbReference type="Pfam" id="PF07690">
    <property type="entry name" value="MFS_1"/>
    <property type="match status" value="1"/>
</dbReference>
<keyword evidence="10" id="KW-1185">Reference proteome</keyword>
<keyword evidence="3 7" id="KW-0812">Transmembrane</keyword>
<feature type="transmembrane region" description="Helical" evidence="7">
    <location>
        <begin position="246"/>
        <end position="263"/>
    </location>
</feature>
<accession>A0A9P5PXH3</accession>
<proteinExistence type="predicted"/>
<feature type="transmembrane region" description="Helical" evidence="7">
    <location>
        <begin position="321"/>
        <end position="342"/>
    </location>
</feature>
<dbReference type="AlphaFoldDB" id="A0A9P5PXH3"/>
<dbReference type="OrthoDB" id="440755at2759"/>
<feature type="transmembrane region" description="Helical" evidence="7">
    <location>
        <begin position="87"/>
        <end position="107"/>
    </location>
</feature>
<evidence type="ECO:0000256" key="2">
    <source>
        <dbReference type="ARBA" id="ARBA00022448"/>
    </source>
</evidence>
<organism evidence="9 10">
    <name type="scientific">Rhodocollybia butyracea</name>
    <dbReference type="NCBI Taxonomy" id="206335"/>
    <lineage>
        <taxon>Eukaryota</taxon>
        <taxon>Fungi</taxon>
        <taxon>Dikarya</taxon>
        <taxon>Basidiomycota</taxon>
        <taxon>Agaricomycotina</taxon>
        <taxon>Agaricomycetes</taxon>
        <taxon>Agaricomycetidae</taxon>
        <taxon>Agaricales</taxon>
        <taxon>Marasmiineae</taxon>
        <taxon>Omphalotaceae</taxon>
        <taxon>Rhodocollybia</taxon>
    </lineage>
</organism>
<feature type="compositionally biased region" description="Basic and acidic residues" evidence="6">
    <location>
        <begin position="493"/>
        <end position="504"/>
    </location>
</feature>
<dbReference type="GO" id="GO:0022857">
    <property type="term" value="F:transmembrane transporter activity"/>
    <property type="evidence" value="ECO:0007669"/>
    <property type="project" value="InterPro"/>
</dbReference>
<feature type="transmembrane region" description="Helical" evidence="7">
    <location>
        <begin position="457"/>
        <end position="475"/>
    </location>
</feature>
<feature type="transmembrane region" description="Helical" evidence="7">
    <location>
        <begin position="20"/>
        <end position="47"/>
    </location>
</feature>
<feature type="transmembrane region" description="Helical" evidence="7">
    <location>
        <begin position="177"/>
        <end position="197"/>
    </location>
</feature>
<dbReference type="PROSITE" id="PS50850">
    <property type="entry name" value="MFS"/>
    <property type="match status" value="1"/>
</dbReference>
<feature type="transmembrane region" description="Helical" evidence="7">
    <location>
        <begin position="349"/>
        <end position="368"/>
    </location>
</feature>
<dbReference type="Gene3D" id="1.20.1250.20">
    <property type="entry name" value="MFS general substrate transporter like domains"/>
    <property type="match status" value="2"/>
</dbReference>
<evidence type="ECO:0000259" key="8">
    <source>
        <dbReference type="PROSITE" id="PS50850"/>
    </source>
</evidence>
<feature type="region of interest" description="Disordered" evidence="6">
    <location>
        <begin position="485"/>
        <end position="504"/>
    </location>
</feature>
<evidence type="ECO:0000256" key="1">
    <source>
        <dbReference type="ARBA" id="ARBA00004141"/>
    </source>
</evidence>
<evidence type="ECO:0000256" key="5">
    <source>
        <dbReference type="ARBA" id="ARBA00023136"/>
    </source>
</evidence>
<feature type="transmembrane region" description="Helical" evidence="7">
    <location>
        <begin position="145"/>
        <end position="171"/>
    </location>
</feature>
<dbReference type="InterPro" id="IPR011701">
    <property type="entry name" value="MFS"/>
</dbReference>
<keyword evidence="2" id="KW-0813">Transport</keyword>
<dbReference type="SUPFAM" id="SSF103473">
    <property type="entry name" value="MFS general substrate transporter"/>
    <property type="match status" value="1"/>
</dbReference>
<feature type="transmembrane region" description="Helical" evidence="7">
    <location>
        <begin position="284"/>
        <end position="309"/>
    </location>
</feature>
<dbReference type="PANTHER" id="PTHR42718">
    <property type="entry name" value="MAJOR FACILITATOR SUPERFAMILY MULTIDRUG TRANSPORTER MFSC"/>
    <property type="match status" value="1"/>
</dbReference>
<dbReference type="EMBL" id="JADNRY010000042">
    <property type="protein sequence ID" value="KAF9070287.1"/>
    <property type="molecule type" value="Genomic_DNA"/>
</dbReference>
<comment type="caution">
    <text evidence="9">The sequence shown here is derived from an EMBL/GenBank/DDBJ whole genome shotgun (WGS) entry which is preliminary data.</text>
</comment>
<evidence type="ECO:0000313" key="9">
    <source>
        <dbReference type="EMBL" id="KAF9070287.1"/>
    </source>
</evidence>
<dbReference type="InterPro" id="IPR036259">
    <property type="entry name" value="MFS_trans_sf"/>
</dbReference>
<name>A0A9P5PXH3_9AGAR</name>
<gene>
    <name evidence="9" type="ORF">BDP27DRAFT_1447135</name>
</gene>
<dbReference type="Proteomes" id="UP000772434">
    <property type="component" value="Unassembled WGS sequence"/>
</dbReference>
<evidence type="ECO:0000256" key="6">
    <source>
        <dbReference type="SAM" id="MobiDB-lite"/>
    </source>
</evidence>
<evidence type="ECO:0000256" key="3">
    <source>
        <dbReference type="ARBA" id="ARBA00022692"/>
    </source>
</evidence>
<sequence>MTLSEAAVPPDAQISTLRKYTLLILFCLAQFLDVFNFAAIFVAIPAIANDLHIEDANTVWIVSAFQLTFASFLLVSGRISDIYDPKYCFVAGALILGVMSIGCGFVRVEVPLFVLRALGGIGASLTIPSAFGLIIRFFPEPNEQAIAIGAFGGSGAVGNALGVVFSALFVQFASWHWLFWFSALMAIPIAGICFLLIPSRPDDPTRAKASVQSLDIIGVSILTIALVLFIFALTSGSSVGWGTARVIAPLVISILMVVGFLFWETRVPEEYASLPPQMWRIPNFGVLFGISLTPYLWWTSTFLLITSQWQDEFLWSPIKSGIHFLPIGIPSVFLTVLAGYLTRHVKPKHLIIAGGILLITSTGLEPFSATDPTENRYWRFAFPAFILGTSGATLVYCGASVAMFLITPPKYAATVGAIFNAALQLGAAVGSAIISSIQSSITPGSNANSFTGRADGFWFLFAVVTFMTVSVAIFYRVGKTPVASAPDAAESSTEQKRSTEDTQA</sequence>
<protein>
    <submittedName>
        <fullName evidence="9">Major facilitator superfamily domain-containing protein</fullName>
    </submittedName>
</protein>